<dbReference type="InterPro" id="IPR040198">
    <property type="entry name" value="Fido_containing"/>
</dbReference>
<proteinExistence type="predicted"/>
<dbReference type="PANTHER" id="PTHR13504">
    <property type="entry name" value="FIDO DOMAIN-CONTAINING PROTEIN DDB_G0283145"/>
    <property type="match status" value="1"/>
</dbReference>
<protein>
    <submittedName>
        <fullName evidence="2">Fic family protein</fullName>
    </submittedName>
</protein>
<evidence type="ECO:0000259" key="1">
    <source>
        <dbReference type="PROSITE" id="PS51459"/>
    </source>
</evidence>
<evidence type="ECO:0000313" key="2">
    <source>
        <dbReference type="EMBL" id="QRO84950.1"/>
    </source>
</evidence>
<evidence type="ECO:0000313" key="3">
    <source>
        <dbReference type="Proteomes" id="UP000627155"/>
    </source>
</evidence>
<dbReference type="PROSITE" id="PS51459">
    <property type="entry name" value="FIDO"/>
    <property type="match status" value="1"/>
</dbReference>
<reference evidence="2 3" key="1">
    <citation type="submission" date="2021-02" db="EMBL/GenBank/DDBJ databases">
        <title>FDA dAtabase for Regulatory Grade micrObial Sequences (FDA-ARGOS): Supporting development and validation of Infectious Disease Dx tests.</title>
        <authorList>
            <person name="Sproer C."/>
            <person name="Gronow S."/>
            <person name="Severitt S."/>
            <person name="Schroder I."/>
            <person name="Tallon L."/>
            <person name="Sadzewicz L."/>
            <person name="Zhao X."/>
            <person name="Boylan J."/>
            <person name="Ott S."/>
            <person name="Bowen H."/>
            <person name="Vavikolanu K."/>
            <person name="Mehta A."/>
            <person name="Aluvathingal J."/>
            <person name="Nadendla S."/>
            <person name="Lowell S."/>
            <person name="Myers T."/>
            <person name="Yan Y."/>
            <person name="Sichtig H."/>
        </authorList>
    </citation>
    <scope>NUCLEOTIDE SEQUENCE [LARGE SCALE GENOMIC DNA]</scope>
    <source>
        <strain evidence="2 3">FDAARGOS_1207</strain>
    </source>
</reference>
<accession>A0ABX7HEA7</accession>
<dbReference type="EMBL" id="CP069486">
    <property type="protein sequence ID" value="QRO84950.1"/>
    <property type="molecule type" value="Genomic_DNA"/>
</dbReference>
<gene>
    <name evidence="2" type="ORF">I6J37_12345</name>
</gene>
<keyword evidence="3" id="KW-1185">Reference proteome</keyword>
<dbReference type="SUPFAM" id="SSF140931">
    <property type="entry name" value="Fic-like"/>
    <property type="match status" value="1"/>
</dbReference>
<dbReference type="InterPro" id="IPR003812">
    <property type="entry name" value="Fido"/>
</dbReference>
<dbReference type="Proteomes" id="UP000627155">
    <property type="component" value="Chromosome"/>
</dbReference>
<dbReference type="InterPro" id="IPR036597">
    <property type="entry name" value="Fido-like_dom_sf"/>
</dbReference>
<organism evidence="2 3">
    <name type="scientific">Mammaliicoccus vitulinus</name>
    <dbReference type="NCBI Taxonomy" id="71237"/>
    <lineage>
        <taxon>Bacteria</taxon>
        <taxon>Bacillati</taxon>
        <taxon>Bacillota</taxon>
        <taxon>Bacilli</taxon>
        <taxon>Bacillales</taxon>
        <taxon>Staphylococcaceae</taxon>
        <taxon>Mammaliicoccus</taxon>
    </lineage>
</organism>
<dbReference type="Gene3D" id="1.10.3290.10">
    <property type="entry name" value="Fido-like domain"/>
    <property type="match status" value="1"/>
</dbReference>
<feature type="domain" description="Fido" evidence="1">
    <location>
        <begin position="148"/>
        <end position="298"/>
    </location>
</feature>
<dbReference type="PANTHER" id="PTHR13504:SF40">
    <property type="entry name" value="FIDO DOMAIN-CONTAINING PROTEIN"/>
    <property type="match status" value="1"/>
</dbReference>
<name>A0ABX7HEA7_9STAP</name>
<sequence length="414" mass="48829">MEYKSLKKLFHMFGKGNMESEYEMRKRHFSSYVTNIYINPIQDGKQLLNVKYPLFFSMNKNIVKKHERILLNSSRIKHLSANQPDIATNAYIKKLLINELQSTNETENIRSTKKEIAEALNNKSNKNKRFSGLVTQYLMIHYGKFELNTVSDIRNIYDEIVSDEIKKDAQPDGMMFRNGSIGVFDNSNNKWVHRNEYSETEIFEFLTKYIDFTKNFDSSELIKIMASHYMFEYLHPFYDGNGRIGRYLIARMLNDMLDPYTALSFSYSVNNNKSKYYRAFEETSNYFNKGELTIFIDEMLSLLIEGQENIIDTFEENVNTINKLKYTLNAKNMDKYESKILYILLQDKVFGSKYSRLSLKEVEDITGYSRGKINDVIREHNEKLIKLKSKPVVYEVTDKFMYELISEPIDDDEN</sequence>
<dbReference type="Pfam" id="PF02661">
    <property type="entry name" value="Fic"/>
    <property type="match status" value="1"/>
</dbReference>
<dbReference type="RefSeq" id="WP_204107823.1">
    <property type="nucleotide sequence ID" value="NZ_CBCPHH010000004.1"/>
</dbReference>